<gene>
    <name evidence="2" type="ORF">ABT57_20135</name>
</gene>
<dbReference type="AlphaFoldDB" id="A0A0J1H2R5"/>
<protein>
    <submittedName>
        <fullName evidence="2">Uncharacterized protein</fullName>
    </submittedName>
</protein>
<dbReference type="PATRIC" id="fig|320778.3.peg.4328"/>
<organism evidence="2 3">
    <name type="scientific">Photobacterium ganghwense</name>
    <dbReference type="NCBI Taxonomy" id="320778"/>
    <lineage>
        <taxon>Bacteria</taxon>
        <taxon>Pseudomonadati</taxon>
        <taxon>Pseudomonadota</taxon>
        <taxon>Gammaproteobacteria</taxon>
        <taxon>Vibrionales</taxon>
        <taxon>Vibrionaceae</taxon>
        <taxon>Photobacterium</taxon>
    </lineage>
</organism>
<evidence type="ECO:0000313" key="3">
    <source>
        <dbReference type="Proteomes" id="UP000035909"/>
    </source>
</evidence>
<dbReference type="EMBL" id="LDOU01000023">
    <property type="protein sequence ID" value="KLV06070.1"/>
    <property type="molecule type" value="Genomic_DNA"/>
</dbReference>
<evidence type="ECO:0000256" key="1">
    <source>
        <dbReference type="SAM" id="Coils"/>
    </source>
</evidence>
<feature type="coiled-coil region" evidence="1">
    <location>
        <begin position="115"/>
        <end position="152"/>
    </location>
</feature>
<name>A0A0J1H2R5_9GAMM</name>
<reference evidence="2 3" key="1">
    <citation type="submission" date="2015-05" db="EMBL/GenBank/DDBJ databases">
        <title>Photobacterium galathea sp. nov.</title>
        <authorList>
            <person name="Machado H."/>
            <person name="Gram L."/>
        </authorList>
    </citation>
    <scope>NUCLEOTIDE SEQUENCE [LARGE SCALE GENOMIC DNA]</scope>
    <source>
        <strain evidence="2 3">DSM 22954</strain>
    </source>
</reference>
<dbReference type="RefSeq" id="WP_047887049.1">
    <property type="nucleotide sequence ID" value="NZ_CP071325.1"/>
</dbReference>
<keyword evidence="3" id="KW-1185">Reference proteome</keyword>
<evidence type="ECO:0000313" key="2">
    <source>
        <dbReference type="EMBL" id="KLV06070.1"/>
    </source>
</evidence>
<comment type="caution">
    <text evidence="2">The sequence shown here is derived from an EMBL/GenBank/DDBJ whole genome shotgun (WGS) entry which is preliminary data.</text>
</comment>
<dbReference type="Proteomes" id="UP000035909">
    <property type="component" value="Unassembled WGS sequence"/>
</dbReference>
<dbReference type="STRING" id="320778.ABT57_20135"/>
<keyword evidence="1" id="KW-0175">Coiled coil</keyword>
<proteinExistence type="predicted"/>
<sequence length="155" mass="16804">MARTLCKYRRAEIADKFTTISQIVSLPKYVCRSCARSASEKSYLCKPSTLQLPGGKRAAVITSALPAVAQPAVVAAEPVMAPAPSLPVAYTELPELGSMTAETVLPMGKSGKKQSKQLKKLRKLAKKKHKRLKKAAKAVKRYEKALKKARGLLIA</sequence>
<dbReference type="OrthoDB" id="5398457at2"/>
<accession>A0A0J1H2R5</accession>